<comment type="caution">
    <text evidence="2">The sequence shown here is derived from an EMBL/GenBank/DDBJ whole genome shotgun (WGS) entry which is preliminary data.</text>
</comment>
<dbReference type="Proteomes" id="UP001153076">
    <property type="component" value="Unassembled WGS sequence"/>
</dbReference>
<sequence length="219" mass="24368">MFVILETEDGKTLVMEINSFGTTHSASASSDSSKLKIRHQIGKIGVATESFKPRTTVVSEVGTPVAEMEHEMQVQGKDDMSRMAKEEEVELPITPMEGKKQVMDIKINFWEKILEDEDVILSLLEKRKTKDRAALRKPYLGLDRTRDIEEQCTNGSDEEEQGGPRNDVQPRTPQSSDNGLVQGEPSDPVGITQIPPDKRSINTHESSATTTSKKTTRKA</sequence>
<feature type="region of interest" description="Disordered" evidence="1">
    <location>
        <begin position="152"/>
        <end position="219"/>
    </location>
</feature>
<evidence type="ECO:0000256" key="1">
    <source>
        <dbReference type="SAM" id="MobiDB-lite"/>
    </source>
</evidence>
<dbReference type="AlphaFoldDB" id="A0A9Q1JXA9"/>
<proteinExistence type="predicted"/>
<name>A0A9Q1JXA9_9CARY</name>
<keyword evidence="3" id="KW-1185">Reference proteome</keyword>
<accession>A0A9Q1JXA9</accession>
<evidence type="ECO:0000313" key="2">
    <source>
        <dbReference type="EMBL" id="KAJ8433046.1"/>
    </source>
</evidence>
<protein>
    <submittedName>
        <fullName evidence="2">Uncharacterized protein</fullName>
    </submittedName>
</protein>
<feature type="compositionally biased region" description="Polar residues" evidence="1">
    <location>
        <begin position="169"/>
        <end position="179"/>
    </location>
</feature>
<evidence type="ECO:0000313" key="3">
    <source>
        <dbReference type="Proteomes" id="UP001153076"/>
    </source>
</evidence>
<dbReference type="EMBL" id="JAKOGI010000563">
    <property type="protein sequence ID" value="KAJ8433046.1"/>
    <property type="molecule type" value="Genomic_DNA"/>
</dbReference>
<dbReference type="OrthoDB" id="1894077at2759"/>
<organism evidence="2 3">
    <name type="scientific">Carnegiea gigantea</name>
    <dbReference type="NCBI Taxonomy" id="171969"/>
    <lineage>
        <taxon>Eukaryota</taxon>
        <taxon>Viridiplantae</taxon>
        <taxon>Streptophyta</taxon>
        <taxon>Embryophyta</taxon>
        <taxon>Tracheophyta</taxon>
        <taxon>Spermatophyta</taxon>
        <taxon>Magnoliopsida</taxon>
        <taxon>eudicotyledons</taxon>
        <taxon>Gunneridae</taxon>
        <taxon>Pentapetalae</taxon>
        <taxon>Caryophyllales</taxon>
        <taxon>Cactineae</taxon>
        <taxon>Cactaceae</taxon>
        <taxon>Cactoideae</taxon>
        <taxon>Echinocereeae</taxon>
        <taxon>Carnegiea</taxon>
    </lineage>
</organism>
<reference evidence="2" key="1">
    <citation type="submission" date="2022-04" db="EMBL/GenBank/DDBJ databases">
        <title>Carnegiea gigantea Genome sequencing and assembly v2.</title>
        <authorList>
            <person name="Copetti D."/>
            <person name="Sanderson M.J."/>
            <person name="Burquez A."/>
            <person name="Wojciechowski M.F."/>
        </authorList>
    </citation>
    <scope>NUCLEOTIDE SEQUENCE</scope>
    <source>
        <strain evidence="2">SGP5-SGP5p</strain>
        <tissue evidence="2">Aerial part</tissue>
    </source>
</reference>
<gene>
    <name evidence="2" type="ORF">Cgig2_020613</name>
</gene>